<name>A0A835Z2V1_9STRA</name>
<evidence type="ECO:0000259" key="7">
    <source>
        <dbReference type="PROSITE" id="PS50030"/>
    </source>
</evidence>
<dbReference type="PROSITE" id="PS50030">
    <property type="entry name" value="UBA"/>
    <property type="match status" value="1"/>
</dbReference>
<evidence type="ECO:0000313" key="9">
    <source>
        <dbReference type="Proteomes" id="UP000664859"/>
    </source>
</evidence>
<dbReference type="Gene3D" id="1.10.8.10">
    <property type="entry name" value="DNA helicase RuvA subunit, C-terminal domain"/>
    <property type="match status" value="1"/>
</dbReference>
<dbReference type="AlphaFoldDB" id="A0A835Z2V1"/>
<keyword evidence="4 6" id="KW-0472">Membrane</keyword>
<organism evidence="8 9">
    <name type="scientific">Tribonema minus</name>
    <dbReference type="NCBI Taxonomy" id="303371"/>
    <lineage>
        <taxon>Eukaryota</taxon>
        <taxon>Sar</taxon>
        <taxon>Stramenopiles</taxon>
        <taxon>Ochrophyta</taxon>
        <taxon>PX clade</taxon>
        <taxon>Xanthophyceae</taxon>
        <taxon>Tribonematales</taxon>
        <taxon>Tribonemataceae</taxon>
        <taxon>Tribonema</taxon>
    </lineage>
</organism>
<feature type="compositionally biased region" description="Gly residues" evidence="5">
    <location>
        <begin position="260"/>
        <end position="270"/>
    </location>
</feature>
<dbReference type="PANTHER" id="PTHR11009">
    <property type="entry name" value="DER1-LIKE PROTEIN, DERLIN"/>
    <property type="match status" value="1"/>
</dbReference>
<dbReference type="Proteomes" id="UP000664859">
    <property type="component" value="Unassembled WGS sequence"/>
</dbReference>
<feature type="transmembrane region" description="Helical" evidence="6">
    <location>
        <begin position="29"/>
        <end position="48"/>
    </location>
</feature>
<dbReference type="CDD" id="cd14291">
    <property type="entry name" value="UBA1_NUB1_like"/>
    <property type="match status" value="1"/>
</dbReference>
<feature type="region of interest" description="Disordered" evidence="5">
    <location>
        <begin position="243"/>
        <end position="286"/>
    </location>
</feature>
<feature type="transmembrane region" description="Helical" evidence="6">
    <location>
        <begin position="177"/>
        <end position="207"/>
    </location>
</feature>
<dbReference type="Pfam" id="PF01694">
    <property type="entry name" value="Rhomboid"/>
    <property type="match status" value="1"/>
</dbReference>
<dbReference type="GO" id="GO:0016020">
    <property type="term" value="C:membrane"/>
    <property type="evidence" value="ECO:0007669"/>
    <property type="project" value="UniProtKB-SubCell"/>
</dbReference>
<evidence type="ECO:0000256" key="6">
    <source>
        <dbReference type="SAM" id="Phobius"/>
    </source>
</evidence>
<dbReference type="InterPro" id="IPR009060">
    <property type="entry name" value="UBA-like_sf"/>
</dbReference>
<reference evidence="8" key="1">
    <citation type="submission" date="2021-02" db="EMBL/GenBank/DDBJ databases">
        <title>First Annotated Genome of the Yellow-green Alga Tribonema minus.</title>
        <authorList>
            <person name="Mahan K.M."/>
        </authorList>
    </citation>
    <scope>NUCLEOTIDE SEQUENCE</scope>
    <source>
        <strain evidence="8">UTEX B ZZ1240</strain>
    </source>
</reference>
<evidence type="ECO:0000256" key="2">
    <source>
        <dbReference type="ARBA" id="ARBA00022692"/>
    </source>
</evidence>
<dbReference type="EMBL" id="JAFCMP010000134">
    <property type="protein sequence ID" value="KAG5185413.1"/>
    <property type="molecule type" value="Genomic_DNA"/>
</dbReference>
<feature type="compositionally biased region" description="Polar residues" evidence="5">
    <location>
        <begin position="243"/>
        <end position="257"/>
    </location>
</feature>
<accession>A0A835Z2V1</accession>
<comment type="caution">
    <text evidence="8">The sequence shown here is derived from an EMBL/GenBank/DDBJ whole genome shotgun (WGS) entry which is preliminary data.</text>
</comment>
<feature type="transmembrane region" description="Helical" evidence="6">
    <location>
        <begin position="68"/>
        <end position="91"/>
    </location>
</feature>
<dbReference type="SMART" id="SM00165">
    <property type="entry name" value="UBA"/>
    <property type="match status" value="1"/>
</dbReference>
<keyword evidence="2 6" id="KW-0812">Transmembrane</keyword>
<evidence type="ECO:0000256" key="1">
    <source>
        <dbReference type="ARBA" id="ARBA00004141"/>
    </source>
</evidence>
<dbReference type="InterPro" id="IPR015940">
    <property type="entry name" value="UBA"/>
</dbReference>
<comment type="subcellular location">
    <subcellularLocation>
        <location evidence="1">Membrane</location>
        <topology evidence="1">Multi-pass membrane protein</topology>
    </subcellularLocation>
</comment>
<evidence type="ECO:0000256" key="3">
    <source>
        <dbReference type="ARBA" id="ARBA00022989"/>
    </source>
</evidence>
<sequence length="421" mass="43856">MPPQDGASQGPQENPIMTAYNGWASTKPFVTRSMCILQVVLFLLGMFVDLDLALNNSLHYTIYSLEVYRIFTASLWCTSFITLIFGVMVLSQMGPKMEYSLGSARLLALMAILDVAANSAFLLFGLLSTALGNRAAELSAAQGLWNLLMPLIVVDCMQMPDFPRKLFFFPCEIPSKYYPLALFALFSIMGGVRVDMALALATGYAFAFGKLDCLKPSISRVQGWENGCLRNFTSRQGYITATGTQQEPWQPVNNPAGRTQGDGGESGSGGSAWVSRNSGPVTAPSVVNKKPAASAFTGSGQTLGGGSTSRTSVVTSALGRGSNTDVAAAARAARLAALEARGAAASSPSSAAAGGGANGGTGRGGGAAGVGATSSLLSNTDHEVMMLQDMGYSADDAREALTHTEGDINAAVAYLAESRSA</sequence>
<dbReference type="InterPro" id="IPR035952">
    <property type="entry name" value="Rhomboid-like_sf"/>
</dbReference>
<proteinExistence type="predicted"/>
<evidence type="ECO:0000256" key="4">
    <source>
        <dbReference type="ARBA" id="ARBA00023136"/>
    </source>
</evidence>
<feature type="compositionally biased region" description="Low complexity" evidence="5">
    <location>
        <begin position="343"/>
        <end position="352"/>
    </location>
</feature>
<dbReference type="Pfam" id="PF00627">
    <property type="entry name" value="UBA"/>
    <property type="match status" value="1"/>
</dbReference>
<dbReference type="SUPFAM" id="SSF144091">
    <property type="entry name" value="Rhomboid-like"/>
    <property type="match status" value="1"/>
</dbReference>
<protein>
    <recommendedName>
        <fullName evidence="7">UBA domain-containing protein</fullName>
    </recommendedName>
</protein>
<gene>
    <name evidence="8" type="ORF">JKP88DRAFT_207921</name>
</gene>
<feature type="compositionally biased region" description="Gly residues" evidence="5">
    <location>
        <begin position="353"/>
        <end position="367"/>
    </location>
</feature>
<feature type="domain" description="UBA" evidence="7">
    <location>
        <begin position="379"/>
        <end position="418"/>
    </location>
</feature>
<dbReference type="SUPFAM" id="SSF46934">
    <property type="entry name" value="UBA-like"/>
    <property type="match status" value="1"/>
</dbReference>
<evidence type="ECO:0000256" key="5">
    <source>
        <dbReference type="SAM" id="MobiDB-lite"/>
    </source>
</evidence>
<keyword evidence="3 6" id="KW-1133">Transmembrane helix</keyword>
<keyword evidence="9" id="KW-1185">Reference proteome</keyword>
<dbReference type="Gene3D" id="1.20.1540.10">
    <property type="entry name" value="Rhomboid-like"/>
    <property type="match status" value="1"/>
</dbReference>
<dbReference type="OrthoDB" id="47452at2759"/>
<feature type="transmembrane region" description="Helical" evidence="6">
    <location>
        <begin position="103"/>
        <end position="127"/>
    </location>
</feature>
<feature type="region of interest" description="Disordered" evidence="5">
    <location>
        <begin position="343"/>
        <end position="367"/>
    </location>
</feature>
<dbReference type="InterPro" id="IPR022764">
    <property type="entry name" value="Peptidase_S54_rhomboid_dom"/>
</dbReference>
<dbReference type="GO" id="GO:0004252">
    <property type="term" value="F:serine-type endopeptidase activity"/>
    <property type="evidence" value="ECO:0007669"/>
    <property type="project" value="InterPro"/>
</dbReference>
<evidence type="ECO:0000313" key="8">
    <source>
        <dbReference type="EMBL" id="KAG5185413.1"/>
    </source>
</evidence>